<feature type="transmembrane region" description="Helical" evidence="8">
    <location>
        <begin position="724"/>
        <end position="751"/>
    </location>
</feature>
<feature type="region of interest" description="Disordered" evidence="7">
    <location>
        <begin position="1"/>
        <end position="25"/>
    </location>
</feature>
<keyword evidence="6 8" id="KW-0472">Membrane</keyword>
<keyword evidence="4 8" id="KW-0812">Transmembrane</keyword>
<feature type="transmembrane region" description="Helical" evidence="8">
    <location>
        <begin position="318"/>
        <end position="339"/>
    </location>
</feature>
<dbReference type="RefSeq" id="WP_252446436.1">
    <property type="nucleotide sequence ID" value="NZ_JAGSOV010000097.1"/>
</dbReference>
<accession>A0ABT1ACW4</accession>
<proteinExistence type="inferred from homology"/>
<feature type="transmembrane region" description="Helical" evidence="8">
    <location>
        <begin position="274"/>
        <end position="297"/>
    </location>
</feature>
<evidence type="ECO:0000256" key="1">
    <source>
        <dbReference type="ARBA" id="ARBA00004651"/>
    </source>
</evidence>
<evidence type="ECO:0000256" key="2">
    <source>
        <dbReference type="ARBA" id="ARBA00010157"/>
    </source>
</evidence>
<evidence type="ECO:0000259" key="9">
    <source>
        <dbReference type="Pfam" id="PF03176"/>
    </source>
</evidence>
<comment type="subcellular location">
    <subcellularLocation>
        <location evidence="1">Cell membrane</location>
        <topology evidence="1">Multi-pass membrane protein</topology>
    </subcellularLocation>
</comment>
<evidence type="ECO:0000313" key="10">
    <source>
        <dbReference type="EMBL" id="MCO1660909.1"/>
    </source>
</evidence>
<organism evidence="10 11">
    <name type="scientific">Pseudonocardia humida</name>
    <dbReference type="NCBI Taxonomy" id="2800819"/>
    <lineage>
        <taxon>Bacteria</taxon>
        <taxon>Bacillati</taxon>
        <taxon>Actinomycetota</taxon>
        <taxon>Actinomycetes</taxon>
        <taxon>Pseudonocardiales</taxon>
        <taxon>Pseudonocardiaceae</taxon>
        <taxon>Pseudonocardia</taxon>
    </lineage>
</organism>
<name>A0ABT1ACW4_9PSEU</name>
<dbReference type="EMBL" id="JAGSOV010000097">
    <property type="protein sequence ID" value="MCO1660909.1"/>
    <property type="molecule type" value="Genomic_DNA"/>
</dbReference>
<feature type="transmembrane region" description="Helical" evidence="8">
    <location>
        <begin position="420"/>
        <end position="440"/>
    </location>
</feature>
<comment type="similarity">
    <text evidence="2">Belongs to the resistance-nodulation-cell division (RND) (TC 2.A.6) family. MmpL subfamily.</text>
</comment>
<feature type="domain" description="Membrane transport protein MMPL" evidence="9">
    <location>
        <begin position="452"/>
        <end position="759"/>
    </location>
</feature>
<feature type="transmembrane region" description="Helical" evidence="8">
    <location>
        <begin position="651"/>
        <end position="676"/>
    </location>
</feature>
<keyword evidence="3" id="KW-1003">Cell membrane</keyword>
<dbReference type="PANTHER" id="PTHR33406:SF6">
    <property type="entry name" value="MEMBRANE PROTEIN YDGH-RELATED"/>
    <property type="match status" value="1"/>
</dbReference>
<dbReference type="Pfam" id="PF03176">
    <property type="entry name" value="MMPL"/>
    <property type="match status" value="2"/>
</dbReference>
<feature type="transmembrane region" description="Helical" evidence="8">
    <location>
        <begin position="41"/>
        <end position="63"/>
    </location>
</feature>
<evidence type="ECO:0000256" key="4">
    <source>
        <dbReference type="ARBA" id="ARBA00022692"/>
    </source>
</evidence>
<evidence type="ECO:0000256" key="5">
    <source>
        <dbReference type="ARBA" id="ARBA00022989"/>
    </source>
</evidence>
<keyword evidence="11" id="KW-1185">Reference proteome</keyword>
<protein>
    <submittedName>
        <fullName evidence="10">MMPL family transporter</fullName>
    </submittedName>
</protein>
<dbReference type="Proteomes" id="UP001165283">
    <property type="component" value="Unassembled WGS sequence"/>
</dbReference>
<keyword evidence="5 8" id="KW-1133">Transmembrane helix</keyword>
<feature type="transmembrane region" description="Helical" evidence="8">
    <location>
        <begin position="592"/>
        <end position="611"/>
    </location>
</feature>
<reference evidence="10" key="1">
    <citation type="submission" date="2021-04" db="EMBL/GenBank/DDBJ databases">
        <title>Pseudonocardia sp. nov., isolated from sandy soil of mangrove forest.</title>
        <authorList>
            <person name="Zan Z."/>
            <person name="Huang R."/>
            <person name="Liu W."/>
        </authorList>
    </citation>
    <scope>NUCLEOTIDE SEQUENCE</scope>
    <source>
        <strain evidence="10">S2-4</strain>
    </source>
</reference>
<feature type="transmembrane region" description="Helical" evidence="8">
    <location>
        <begin position="618"/>
        <end position="639"/>
    </location>
</feature>
<evidence type="ECO:0000313" key="11">
    <source>
        <dbReference type="Proteomes" id="UP001165283"/>
    </source>
</evidence>
<evidence type="ECO:0000256" key="8">
    <source>
        <dbReference type="SAM" id="Phobius"/>
    </source>
</evidence>
<feature type="domain" description="Membrane transport protein MMPL" evidence="9">
    <location>
        <begin position="199"/>
        <end position="384"/>
    </location>
</feature>
<dbReference type="InterPro" id="IPR050545">
    <property type="entry name" value="Mycobact_MmpL"/>
</dbReference>
<evidence type="ECO:0000256" key="6">
    <source>
        <dbReference type="ARBA" id="ARBA00023136"/>
    </source>
</evidence>
<feature type="transmembrane region" description="Helical" evidence="8">
    <location>
        <begin position="224"/>
        <end position="254"/>
    </location>
</feature>
<comment type="caution">
    <text evidence="10">The sequence shown here is derived from an EMBL/GenBank/DDBJ whole genome shotgun (WGS) entry which is preliminary data.</text>
</comment>
<dbReference type="PANTHER" id="PTHR33406">
    <property type="entry name" value="MEMBRANE PROTEIN MJ1562-RELATED"/>
    <property type="match status" value="1"/>
</dbReference>
<gene>
    <name evidence="10" type="ORF">KDL28_38260</name>
</gene>
<dbReference type="Gene3D" id="1.20.1640.10">
    <property type="entry name" value="Multidrug efflux transporter AcrB transmembrane domain"/>
    <property type="match status" value="2"/>
</dbReference>
<feature type="transmembrane region" description="Helical" evidence="8">
    <location>
        <begin position="697"/>
        <end position="718"/>
    </location>
</feature>
<feature type="transmembrane region" description="Helical" evidence="8">
    <location>
        <begin position="351"/>
        <end position="373"/>
    </location>
</feature>
<dbReference type="SUPFAM" id="SSF82866">
    <property type="entry name" value="Multidrug efflux transporter AcrB transmembrane domain"/>
    <property type="match status" value="2"/>
</dbReference>
<evidence type="ECO:0000256" key="7">
    <source>
        <dbReference type="SAM" id="MobiDB-lite"/>
    </source>
</evidence>
<sequence length="771" mass="79158">MAEEPDGGTTADAVPASGSDAQRPPRRHAVVDAYAAAVVRFRWIVVAALALATVAAVALLPALGSAGAGLSGLVGERNPAIQAQVDALARFGLPLLSRTAVVQRDPAGLDPFVQADSVLAALEVVERTLAAGGRPSGDLLLAYPLTNNPVLFPGAAEQNTTLITYLFISPTAGLGPQDAITRDYVAGLEHPEGGLLGGTGTIPVQGAQWHAIVETLPLVEAATLAAIALIVGFTFRSVAAPLITLVTAGTGYLLADRLLGLVGQLTGLAAPSQMQPVIVALMLGITTDYAIFFMSGVQRRLRKGVPGPDAVRAGVAEYLPIVVVAGITVAAGVATLAVAESPLFQAFGPGLAITVLVGLVVSTTLVPALMAILGRWAFWPSVRPDATPTDPTDPVDLPERGAARNVVPSRFLRLLGRRPIAAAVVGGVLALLVAASLPLFGLRTAVSPVDALPPDEPVRQAAEAAAAGFAPGIIAPTALVVSRPGITGDRERLAELERLLDAQPGVAGVLGPRDQPLPIELGLFLAPDGGAARFLVVLDSDPLGAQAIDDLRALRDRMPGLLAEAGLPGAEVGWAGDTALGVSLVDTAASDLGRIAIAVLLVDLVLLVVFLRALVAPLYLLATSVLAVGAALGLTTWFFQDVLGRDGVVFYIPFAAAVLLISLGSDYNIFSVGYIWEEGRRRPLPEALAVAVPRSTRAINAAGITLAASFALVALIPVAPFQELAFAVAVGVLIDAFVVRSLLVPALVSLVGRASGWPGRRLRPDPAVAGR</sequence>
<dbReference type="InterPro" id="IPR004869">
    <property type="entry name" value="MMPL_dom"/>
</dbReference>
<evidence type="ECO:0000256" key="3">
    <source>
        <dbReference type="ARBA" id="ARBA00022475"/>
    </source>
</evidence>